<protein>
    <submittedName>
        <fullName evidence="2">Phosphopantothenoylcysteine decarboxylase</fullName>
    </submittedName>
</protein>
<dbReference type="GO" id="GO:0071513">
    <property type="term" value="C:phosphopantothenoylcysteine decarboxylase complex"/>
    <property type="evidence" value="ECO:0007669"/>
    <property type="project" value="TreeGrafter"/>
</dbReference>
<keyword evidence="3" id="KW-1185">Reference proteome</keyword>
<evidence type="ECO:0000259" key="1">
    <source>
        <dbReference type="Pfam" id="PF02441"/>
    </source>
</evidence>
<sequence>MLKGKTVVVGVCGGIAAYKAVELVSRLKKLGADVHVIMTANAVKFVAPLTFRSICHNPVITDMFEEPKMWDIQHVSLAQKADLIVVAPATANIIAKLPEVLRMTCFLQLLWQQILLFYLYLHERQDV</sequence>
<dbReference type="AlphaFoldDB" id="W4V6D7"/>
<dbReference type="GO" id="GO:0015937">
    <property type="term" value="P:coenzyme A biosynthetic process"/>
    <property type="evidence" value="ECO:0007669"/>
    <property type="project" value="TreeGrafter"/>
</dbReference>
<dbReference type="InterPro" id="IPR003382">
    <property type="entry name" value="Flavoprotein"/>
</dbReference>
<dbReference type="STRING" id="1294263.JCM21531_2230"/>
<dbReference type="PANTHER" id="PTHR14359">
    <property type="entry name" value="HOMO-OLIGOMERIC FLAVIN CONTAINING CYS DECARBOXYLASE FAMILY"/>
    <property type="match status" value="1"/>
</dbReference>
<dbReference type="SUPFAM" id="SSF52507">
    <property type="entry name" value="Homo-oligomeric flavin-containing Cys decarboxylases, HFCD"/>
    <property type="match status" value="1"/>
</dbReference>
<dbReference type="EMBL" id="BAVR01000024">
    <property type="protein sequence ID" value="GAE88757.1"/>
    <property type="molecule type" value="Genomic_DNA"/>
</dbReference>
<accession>W4V6D7</accession>
<evidence type="ECO:0000313" key="3">
    <source>
        <dbReference type="Proteomes" id="UP000019109"/>
    </source>
</evidence>
<dbReference type="GO" id="GO:0010181">
    <property type="term" value="F:FMN binding"/>
    <property type="evidence" value="ECO:0007669"/>
    <property type="project" value="TreeGrafter"/>
</dbReference>
<dbReference type="InterPro" id="IPR036551">
    <property type="entry name" value="Flavin_trans-like"/>
</dbReference>
<gene>
    <name evidence="2" type="ORF">JCM21531_2230</name>
</gene>
<dbReference type="GO" id="GO:0004633">
    <property type="term" value="F:phosphopantothenoylcysteine decarboxylase activity"/>
    <property type="evidence" value="ECO:0007669"/>
    <property type="project" value="TreeGrafter"/>
</dbReference>
<proteinExistence type="predicted"/>
<evidence type="ECO:0000313" key="2">
    <source>
        <dbReference type="EMBL" id="GAE88757.1"/>
    </source>
</evidence>
<comment type="caution">
    <text evidence="2">The sequence shown here is derived from an EMBL/GenBank/DDBJ whole genome shotgun (WGS) entry which is preliminary data.</text>
</comment>
<dbReference type="Proteomes" id="UP000019109">
    <property type="component" value="Unassembled WGS sequence"/>
</dbReference>
<dbReference type="Gene3D" id="3.40.50.1950">
    <property type="entry name" value="Flavin prenyltransferase-like"/>
    <property type="match status" value="1"/>
</dbReference>
<organism evidence="2 3">
    <name type="scientific">Acetivibrio straminisolvens JCM 21531</name>
    <dbReference type="NCBI Taxonomy" id="1294263"/>
    <lineage>
        <taxon>Bacteria</taxon>
        <taxon>Bacillati</taxon>
        <taxon>Bacillota</taxon>
        <taxon>Clostridia</taxon>
        <taxon>Eubacteriales</taxon>
        <taxon>Oscillospiraceae</taxon>
        <taxon>Acetivibrio</taxon>
    </lineage>
</organism>
<dbReference type="Pfam" id="PF02441">
    <property type="entry name" value="Flavoprotein"/>
    <property type="match status" value="1"/>
</dbReference>
<reference evidence="2" key="1">
    <citation type="journal article" date="2014" name="Genome Announc.">
        <title>Draft Genome Sequence of Clostridium straminisolvens Strain JCM 21531T, Isolated from a Cellulose-Degrading Bacterial Community.</title>
        <authorList>
            <person name="Yuki M."/>
            <person name="Oshima K."/>
            <person name="Suda W."/>
            <person name="Sakamoto M."/>
            <person name="Kitamura K."/>
            <person name="Iida T."/>
            <person name="Hattori M."/>
            <person name="Ohkuma M."/>
        </authorList>
    </citation>
    <scope>NUCLEOTIDE SEQUENCE [LARGE SCALE GENOMIC DNA]</scope>
    <source>
        <strain evidence="2">JCM 21531</strain>
    </source>
</reference>
<dbReference type="PANTHER" id="PTHR14359:SF6">
    <property type="entry name" value="PHOSPHOPANTOTHENOYLCYSTEINE DECARBOXYLASE"/>
    <property type="match status" value="1"/>
</dbReference>
<name>W4V6D7_9FIRM</name>
<feature type="domain" description="Flavoprotein" evidence="1">
    <location>
        <begin position="5"/>
        <end position="97"/>
    </location>
</feature>